<dbReference type="InterPro" id="IPR039949">
    <property type="entry name" value="NAA40"/>
</dbReference>
<evidence type="ECO:0000256" key="3">
    <source>
        <dbReference type="ARBA" id="ARBA00008870"/>
    </source>
</evidence>
<dbReference type="GO" id="GO:0043998">
    <property type="term" value="F:histone H2A acetyltransferase activity"/>
    <property type="evidence" value="ECO:0007669"/>
    <property type="project" value="InterPro"/>
</dbReference>
<dbReference type="InterPro" id="IPR016181">
    <property type="entry name" value="Acyl_CoA_acyltransferase"/>
</dbReference>
<gene>
    <name evidence="14" type="ORF">TrCOL_g6925</name>
</gene>
<evidence type="ECO:0000256" key="7">
    <source>
        <dbReference type="ARBA" id="ARBA00022679"/>
    </source>
</evidence>
<comment type="subcellular location">
    <subcellularLocation>
        <location evidence="2">Cytoplasm</location>
    </subcellularLocation>
    <subcellularLocation>
        <location evidence="1">Nucleus</location>
    </subcellularLocation>
</comment>
<comment type="catalytic activity">
    <reaction evidence="11">
        <text>N-terminal L-seryl-[histone H4] + acetyl-CoA = N-terminal N(alpha)-acetyl-L-seryl-[histone H4] + CoA + H(+)</text>
        <dbReference type="Rhea" id="RHEA:50596"/>
        <dbReference type="Rhea" id="RHEA-COMP:12740"/>
        <dbReference type="Rhea" id="RHEA-COMP:12743"/>
        <dbReference type="ChEBI" id="CHEBI:15378"/>
        <dbReference type="ChEBI" id="CHEBI:57287"/>
        <dbReference type="ChEBI" id="CHEBI:57288"/>
        <dbReference type="ChEBI" id="CHEBI:64738"/>
        <dbReference type="ChEBI" id="CHEBI:83690"/>
        <dbReference type="EC" id="2.3.1.257"/>
    </reaction>
</comment>
<evidence type="ECO:0000256" key="6">
    <source>
        <dbReference type="ARBA" id="ARBA00022490"/>
    </source>
</evidence>
<evidence type="ECO:0000256" key="5">
    <source>
        <dbReference type="ARBA" id="ARBA00015043"/>
    </source>
</evidence>
<evidence type="ECO:0000256" key="8">
    <source>
        <dbReference type="ARBA" id="ARBA00023242"/>
    </source>
</evidence>
<dbReference type="InterPro" id="IPR000182">
    <property type="entry name" value="GNAT_dom"/>
</dbReference>
<dbReference type="GO" id="GO:0005634">
    <property type="term" value="C:nucleus"/>
    <property type="evidence" value="ECO:0007669"/>
    <property type="project" value="UniProtKB-SubCell"/>
</dbReference>
<keyword evidence="6" id="KW-0963">Cytoplasm</keyword>
<comment type="catalytic activity">
    <reaction evidence="10">
        <text>N-terminal L-seryl-[histone H2A] + acetyl-CoA = N-terminal N(alpha)-acetyl-L-seryl-[histone H2A] + CoA + H(+)</text>
        <dbReference type="Rhea" id="RHEA:50600"/>
        <dbReference type="Rhea" id="RHEA-COMP:12742"/>
        <dbReference type="Rhea" id="RHEA-COMP:12744"/>
        <dbReference type="ChEBI" id="CHEBI:15378"/>
        <dbReference type="ChEBI" id="CHEBI:57287"/>
        <dbReference type="ChEBI" id="CHEBI:57288"/>
        <dbReference type="ChEBI" id="CHEBI:64738"/>
        <dbReference type="ChEBI" id="CHEBI:83690"/>
        <dbReference type="EC" id="2.3.1.257"/>
    </reaction>
</comment>
<evidence type="ECO:0000259" key="13">
    <source>
        <dbReference type="PROSITE" id="PS51186"/>
    </source>
</evidence>
<keyword evidence="7" id="KW-0808">Transferase</keyword>
<dbReference type="Gene3D" id="3.40.630.30">
    <property type="match status" value="1"/>
</dbReference>
<dbReference type="PROSITE" id="PS51186">
    <property type="entry name" value="GNAT"/>
    <property type="match status" value="1"/>
</dbReference>
<name>A0A9W7L9U1_9STRA</name>
<dbReference type="Pfam" id="PF00583">
    <property type="entry name" value="Acetyltransf_1"/>
    <property type="match status" value="1"/>
</dbReference>
<organism evidence="14 15">
    <name type="scientific">Triparma columacea</name>
    <dbReference type="NCBI Taxonomy" id="722753"/>
    <lineage>
        <taxon>Eukaryota</taxon>
        <taxon>Sar</taxon>
        <taxon>Stramenopiles</taxon>
        <taxon>Ochrophyta</taxon>
        <taxon>Bolidophyceae</taxon>
        <taxon>Parmales</taxon>
        <taxon>Triparmaceae</taxon>
        <taxon>Triparma</taxon>
    </lineage>
</organism>
<dbReference type="GO" id="GO:0010485">
    <property type="term" value="F:histone H4 acetyltransferase activity"/>
    <property type="evidence" value="ECO:0007669"/>
    <property type="project" value="InterPro"/>
</dbReference>
<keyword evidence="15" id="KW-1185">Reference proteome</keyword>
<feature type="domain" description="N-acetyltransferase" evidence="13">
    <location>
        <begin position="76"/>
        <end position="248"/>
    </location>
</feature>
<evidence type="ECO:0000256" key="4">
    <source>
        <dbReference type="ARBA" id="ARBA00012950"/>
    </source>
</evidence>
<comment type="similarity">
    <text evidence="3">Belongs to the acetyltransferase family. NAA40 subfamily.</text>
</comment>
<reference evidence="15" key="1">
    <citation type="journal article" date="2023" name="Commun. Biol.">
        <title>Genome analysis of Parmales, the sister group of diatoms, reveals the evolutionary specialization of diatoms from phago-mixotrophs to photoautotrophs.</title>
        <authorList>
            <person name="Ban H."/>
            <person name="Sato S."/>
            <person name="Yoshikawa S."/>
            <person name="Yamada K."/>
            <person name="Nakamura Y."/>
            <person name="Ichinomiya M."/>
            <person name="Sato N."/>
            <person name="Blanc-Mathieu R."/>
            <person name="Endo H."/>
            <person name="Kuwata A."/>
            <person name="Ogata H."/>
        </authorList>
    </citation>
    <scope>NUCLEOTIDE SEQUENCE [LARGE SCALE GENOMIC DNA]</scope>
</reference>
<feature type="compositionally biased region" description="Gly residues" evidence="12">
    <location>
        <begin position="1"/>
        <end position="12"/>
    </location>
</feature>
<dbReference type="AlphaFoldDB" id="A0A9W7L9U1"/>
<feature type="region of interest" description="Disordered" evidence="12">
    <location>
        <begin position="1"/>
        <end position="29"/>
    </location>
</feature>
<dbReference type="EC" id="2.3.1.257" evidence="4"/>
<keyword evidence="9" id="KW-0012">Acyltransferase</keyword>
<dbReference type="PANTHER" id="PTHR20531">
    <property type="entry name" value="N-ALPHA-ACETYLTRANSFERASE 40"/>
    <property type="match status" value="1"/>
</dbReference>
<dbReference type="GO" id="GO:0005737">
    <property type="term" value="C:cytoplasm"/>
    <property type="evidence" value="ECO:0007669"/>
    <property type="project" value="UniProtKB-SubCell"/>
</dbReference>
<dbReference type="EMBL" id="BRYA01000186">
    <property type="protein sequence ID" value="GMI42972.1"/>
    <property type="molecule type" value="Genomic_DNA"/>
</dbReference>
<dbReference type="CDD" id="cd04301">
    <property type="entry name" value="NAT_SF"/>
    <property type="match status" value="1"/>
</dbReference>
<sequence>MSKVGGKSGGKGGAKKTKSKGNGSDQRVTTRKLTTSQEILFKLRGVLFEATGKDRTDFGIPEVLMCKKLGETSVRLTLSGAVPRDDKIPIFAMIKNSMEEQYEDSGFGWDDADKKKELGEKGGRFLIARDEKDGKVLGFVSFRFTRAGEAVYQPIGPACVHMLDFVVSQRFRKNGLGKYMMAITMMIAKKADLPCVTIPVFSEEWKAFLDKTVKGEEWTQAHDDELGGGGSVRVEMASDDYGFDLYVKMIGRPNLTAPAPTAAPKAVAAPTPPAPPVTPAKKIEVVTSDSPTGVVDVPPAAPTENKLGTFDMSSFSNSLDEAQAQADIEVSTDAADSEEDQVLESLIVEFEKRNGREPTEEEMEMWRTTLREAAEEAMQGATPKLANVETPEIAAE</sequence>
<keyword evidence="8" id="KW-0539">Nucleus</keyword>
<evidence type="ECO:0000256" key="2">
    <source>
        <dbReference type="ARBA" id="ARBA00004496"/>
    </source>
</evidence>
<dbReference type="OrthoDB" id="424551at2759"/>
<evidence type="ECO:0000313" key="15">
    <source>
        <dbReference type="Proteomes" id="UP001165065"/>
    </source>
</evidence>
<dbReference type="Proteomes" id="UP001165065">
    <property type="component" value="Unassembled WGS sequence"/>
</dbReference>
<evidence type="ECO:0000256" key="10">
    <source>
        <dbReference type="ARBA" id="ARBA00047821"/>
    </source>
</evidence>
<evidence type="ECO:0000313" key="14">
    <source>
        <dbReference type="EMBL" id="GMI42972.1"/>
    </source>
</evidence>
<accession>A0A9W7L9U1</accession>
<protein>
    <recommendedName>
        <fullName evidence="5">N-alpha-acetyltransferase 40</fullName>
        <ecNumber evidence="4">2.3.1.257</ecNumber>
    </recommendedName>
</protein>
<feature type="region of interest" description="Disordered" evidence="12">
    <location>
        <begin position="375"/>
        <end position="396"/>
    </location>
</feature>
<dbReference type="PANTHER" id="PTHR20531:SF1">
    <property type="entry name" value="N-ALPHA-ACETYLTRANSFERASE 40"/>
    <property type="match status" value="1"/>
</dbReference>
<dbReference type="SUPFAM" id="SSF55729">
    <property type="entry name" value="Acyl-CoA N-acyltransferases (Nat)"/>
    <property type="match status" value="1"/>
</dbReference>
<evidence type="ECO:0000256" key="9">
    <source>
        <dbReference type="ARBA" id="ARBA00023315"/>
    </source>
</evidence>
<proteinExistence type="inferred from homology"/>
<evidence type="ECO:0000256" key="1">
    <source>
        <dbReference type="ARBA" id="ARBA00004123"/>
    </source>
</evidence>
<dbReference type="GO" id="GO:1990189">
    <property type="term" value="F:protein N-terminal-serine acetyltransferase activity"/>
    <property type="evidence" value="ECO:0007669"/>
    <property type="project" value="UniProtKB-EC"/>
</dbReference>
<comment type="caution">
    <text evidence="14">The sequence shown here is derived from an EMBL/GenBank/DDBJ whole genome shotgun (WGS) entry which is preliminary data.</text>
</comment>
<evidence type="ECO:0000256" key="11">
    <source>
        <dbReference type="ARBA" id="ARBA00049524"/>
    </source>
</evidence>
<evidence type="ECO:0000256" key="12">
    <source>
        <dbReference type="SAM" id="MobiDB-lite"/>
    </source>
</evidence>